<dbReference type="SUPFAM" id="SSF82866">
    <property type="entry name" value="Multidrug efflux transporter AcrB transmembrane domain"/>
    <property type="match status" value="2"/>
</dbReference>
<keyword evidence="3" id="KW-1185">Reference proteome</keyword>
<dbReference type="EMBL" id="CP041637">
    <property type="protein sequence ID" value="QDO94022.1"/>
    <property type="molecule type" value="Genomic_DNA"/>
</dbReference>
<dbReference type="OrthoDB" id="9757876at2"/>
<feature type="transmembrane region" description="Helical" evidence="1">
    <location>
        <begin position="912"/>
        <end position="937"/>
    </location>
</feature>
<feature type="transmembrane region" description="Helical" evidence="1">
    <location>
        <begin position="886"/>
        <end position="906"/>
    </location>
</feature>
<dbReference type="Proteomes" id="UP000319209">
    <property type="component" value="Chromosome"/>
</dbReference>
<dbReference type="Gene3D" id="3.30.2090.10">
    <property type="entry name" value="Multidrug efflux transporter AcrB TolC docking domain, DN and DC subdomains"/>
    <property type="match status" value="2"/>
</dbReference>
<dbReference type="SUPFAM" id="SSF82693">
    <property type="entry name" value="Multidrug efflux transporter AcrB pore domain, PN1, PN2, PC1 and PC2 subdomains"/>
    <property type="match status" value="2"/>
</dbReference>
<feature type="transmembrane region" description="Helical" evidence="1">
    <location>
        <begin position="958"/>
        <end position="977"/>
    </location>
</feature>
<dbReference type="RefSeq" id="WP_143380911.1">
    <property type="nucleotide sequence ID" value="NZ_CP041637.1"/>
</dbReference>
<keyword evidence="1" id="KW-0812">Transmembrane</keyword>
<protein>
    <submittedName>
        <fullName evidence="2">Efflux RND transporter permease subunit</fullName>
    </submittedName>
</protein>
<dbReference type="PANTHER" id="PTHR32063:SF18">
    <property type="entry name" value="CATION EFFLUX SYSTEM PROTEIN"/>
    <property type="match status" value="1"/>
</dbReference>
<reference evidence="2 3" key="1">
    <citation type="submission" date="2019-07" db="EMBL/GenBank/DDBJ databases">
        <title>Genome sequencing for Formosa sp. PS13.</title>
        <authorList>
            <person name="Park S.-J."/>
        </authorList>
    </citation>
    <scope>NUCLEOTIDE SEQUENCE [LARGE SCALE GENOMIC DNA]</scope>
    <source>
        <strain evidence="2 3">PS13</strain>
    </source>
</reference>
<feature type="transmembrane region" description="Helical" evidence="1">
    <location>
        <begin position="989"/>
        <end position="1012"/>
    </location>
</feature>
<dbReference type="GO" id="GO:0042910">
    <property type="term" value="F:xenobiotic transmembrane transporter activity"/>
    <property type="evidence" value="ECO:0007669"/>
    <property type="project" value="TreeGrafter"/>
</dbReference>
<name>A0A516GR78_9FLAO</name>
<dbReference type="SUPFAM" id="SSF82714">
    <property type="entry name" value="Multidrug efflux transporter AcrB TolC docking domain, DN and DC subdomains"/>
    <property type="match status" value="2"/>
</dbReference>
<dbReference type="Gene3D" id="3.30.70.1440">
    <property type="entry name" value="Multidrug efflux transporter AcrB pore domain"/>
    <property type="match status" value="1"/>
</dbReference>
<feature type="transmembrane region" description="Helical" evidence="1">
    <location>
        <begin position="12"/>
        <end position="32"/>
    </location>
</feature>
<dbReference type="KEGG" id="fop:FNB79_08510"/>
<proteinExistence type="predicted"/>
<keyword evidence="1" id="KW-1133">Transmembrane helix</keyword>
<evidence type="ECO:0000313" key="2">
    <source>
        <dbReference type="EMBL" id="QDO94022.1"/>
    </source>
</evidence>
<dbReference type="AlphaFoldDB" id="A0A516GR78"/>
<feature type="transmembrane region" description="Helical" evidence="1">
    <location>
        <begin position="336"/>
        <end position="355"/>
    </location>
</feature>
<evidence type="ECO:0000256" key="1">
    <source>
        <dbReference type="SAM" id="Phobius"/>
    </source>
</evidence>
<keyword evidence="1" id="KW-0472">Membrane</keyword>
<dbReference type="InterPro" id="IPR001036">
    <property type="entry name" value="Acrflvin-R"/>
</dbReference>
<gene>
    <name evidence="2" type="ORF">FNB79_08510</name>
</gene>
<feature type="transmembrane region" description="Helical" evidence="1">
    <location>
        <begin position="860"/>
        <end position="879"/>
    </location>
</feature>
<dbReference type="PRINTS" id="PR00702">
    <property type="entry name" value="ACRIFLAVINRP"/>
</dbReference>
<organism evidence="2 3">
    <name type="scientific">Formosa sediminum</name>
    <dbReference type="NCBI Taxonomy" id="2594004"/>
    <lineage>
        <taxon>Bacteria</taxon>
        <taxon>Pseudomonadati</taxon>
        <taxon>Bacteroidota</taxon>
        <taxon>Flavobacteriia</taxon>
        <taxon>Flavobacteriales</taxon>
        <taxon>Flavobacteriaceae</taxon>
        <taxon>Formosa</taxon>
    </lineage>
</organism>
<accession>A0A516GR78</accession>
<sequence length="1026" mass="113565">MNLIKSSLKYKQITIAVLILIFIVGIFSLLTMPRREDPKITVRQGLVLAYFPGANSTQIEDQVTKTIEKTLFQFSEIRKRKTFSTSRDGVMIVQVELEEWVTDPDVFWNKLTIALQLTKQTELPSGVIGPVINSDFGDTEAIVLGITAQNGGYLELENYAKKIEDKLRNIRAVSKIKRTGEQQQEIVITSSSEKLAQYGIKFNDVISILKSQNNIYPSGDLDTDENNVPFYTTSYYATEDEIAEQIIGTADNGDVIRVSDVAEIKRQYKDPTTYTGVNGKPAIILSIQMQEGNNIVDFGDAVQLQIEEALSEMPSDVKIEKIIDQPSIVDNNVGHFIREFFIAIVAVIIVILLLLPFRIALVAAMAIPMTVAMTFATLHAFGIELHQVSLAALIVVLGMVVDDAIVIADNYVELLDEGIPPATAAWKSATDLIIPVLTATITIIAAFLPMVILSGSVGEFIFALPITVTIALGSSFVVAMLFTPILCNKFIKKGLHQDQSEDKNKKPSVLDRMQLLYNKLLDKSVKVPKLILLISIIVIALGVGMYFIIPQKFFPAAERNQFVVDLWMPTETKIDKTHDAIKNIERSIKDDERVISYATFTGKSAPRFYYNFSPEVPTTNFAQVLINTTDEHTAESLAEDLTESTKHLIPNGKPLVQLMQQGTPYLAPVEVRVSGEDINTIEKIGAQIAEILKHTKGSLNVRNNFHENYYGIDIKLKPEASRLGFTTESIAKTLYIGFSGAPISTVYEGSTPVSLVFRLNEDNRKNFDNLANTYLPSPVTGASVPLRQIATLTPQWHTGRIIRRNGIRTMSVLSDVQNTYLPNDILKSAMKDIQNLNLPKGYTIKYGGEYENKKETFNQMIVALGISIVLIFLILLFQFKNIKETFLVMITIPLSLLGAFLGLLITGNDFGFTAFVGLISLSGVVVRNAIILIDYTNELIKNGDSIKEAAIEAGKRRLRPIFLTAMAAAIGVLPMILSGSPMWSPLASVLAVGVIWSMLMALLCIPVLYISFIKPKDLPHLINNAS</sequence>
<feature type="transmembrane region" description="Helical" evidence="1">
    <location>
        <begin position="530"/>
        <end position="549"/>
    </location>
</feature>
<dbReference type="Gene3D" id="3.30.70.1430">
    <property type="entry name" value="Multidrug efflux transporter AcrB pore domain"/>
    <property type="match status" value="2"/>
</dbReference>
<evidence type="ECO:0000313" key="3">
    <source>
        <dbReference type="Proteomes" id="UP000319209"/>
    </source>
</evidence>
<dbReference type="Pfam" id="PF00873">
    <property type="entry name" value="ACR_tran"/>
    <property type="match status" value="1"/>
</dbReference>
<dbReference type="InterPro" id="IPR027463">
    <property type="entry name" value="AcrB_DN_DC_subdom"/>
</dbReference>
<feature type="transmembrane region" description="Helical" evidence="1">
    <location>
        <begin position="432"/>
        <end position="454"/>
    </location>
</feature>
<dbReference type="GO" id="GO:0005886">
    <property type="term" value="C:plasma membrane"/>
    <property type="evidence" value="ECO:0007669"/>
    <property type="project" value="TreeGrafter"/>
</dbReference>
<dbReference type="Gene3D" id="3.30.70.1320">
    <property type="entry name" value="Multidrug efflux transporter AcrB pore domain like"/>
    <property type="match status" value="1"/>
</dbReference>
<feature type="transmembrane region" description="Helical" evidence="1">
    <location>
        <begin position="460"/>
        <end position="487"/>
    </location>
</feature>
<dbReference type="PANTHER" id="PTHR32063">
    <property type="match status" value="1"/>
</dbReference>
<dbReference type="Gene3D" id="1.20.1640.10">
    <property type="entry name" value="Multidrug efflux transporter AcrB transmembrane domain"/>
    <property type="match status" value="2"/>
</dbReference>